<keyword evidence="7 11" id="KW-0283">Flagellar rotation</keyword>
<keyword evidence="15" id="KW-0969">Cilium</keyword>
<keyword evidence="9 11" id="KW-0975">Bacterial flagellum</keyword>
<evidence type="ECO:0000256" key="7">
    <source>
        <dbReference type="ARBA" id="ARBA00022779"/>
    </source>
</evidence>
<accession>W9UZR6</accession>
<gene>
    <name evidence="15" type="primary">fliG</name>
    <name evidence="15" type="ORF">D791_03723</name>
</gene>
<dbReference type="GO" id="GO:0005886">
    <property type="term" value="C:plasma membrane"/>
    <property type="evidence" value="ECO:0007669"/>
    <property type="project" value="UniProtKB-SubCell"/>
</dbReference>
<dbReference type="InterPro" id="IPR032779">
    <property type="entry name" value="FliG_M"/>
</dbReference>
<dbReference type="Pfam" id="PF14841">
    <property type="entry name" value="FliG_M"/>
    <property type="match status" value="1"/>
</dbReference>
<dbReference type="SUPFAM" id="SSF48029">
    <property type="entry name" value="FliG"/>
    <property type="match status" value="2"/>
</dbReference>
<comment type="function">
    <text evidence="10 11">FliG is one of three proteins (FliG, FliN, FliM) that forms the rotor-mounted switch complex (C ring), located at the base of the basal body. This complex interacts with the CheY and CheZ chemotaxis proteins, in addition to contacting components of the motor that determine the direction of flagellar rotation.</text>
</comment>
<feature type="domain" description="Flagellar motor switch protein FliG N-terminal" evidence="14">
    <location>
        <begin position="5"/>
        <end position="105"/>
    </location>
</feature>
<keyword evidence="11" id="KW-0997">Cell inner membrane</keyword>
<reference evidence="16" key="1">
    <citation type="submission" date="2012-11" db="EMBL/GenBank/DDBJ databases">
        <authorList>
            <person name="Singh A."/>
            <person name="Pinnaka A.K."/>
            <person name="Vaidya B."/>
        </authorList>
    </citation>
    <scope>NUCLEOTIDE SEQUENCE [LARGE SCALE GENOMIC DNA]</scope>
    <source>
        <strain evidence="16">AK23</strain>
    </source>
</reference>
<dbReference type="PIRSF" id="PIRSF003161">
    <property type="entry name" value="FliG"/>
    <property type="match status" value="1"/>
</dbReference>
<dbReference type="PRINTS" id="PR00954">
    <property type="entry name" value="FLGMOTORFLIG"/>
</dbReference>
<dbReference type="Gene3D" id="1.10.220.30">
    <property type="match status" value="3"/>
</dbReference>
<sequence>MSNDLTDIEKAAILLISLGESDAAEILKHLGPKEVQRIGEAMSRLDNIPQSKVESVVSNFLEVVSDQTGIGINNDRYIRAMLNQALGEDKAKTLIDRILFTTNTSGLDTLRWMDPRQVAELIRFEHPQIQSVIVSYLEPDQAASVLSYFDENVRLDIVMRVAAMDQIQPQALQELNDMLETQFSGPRSTQLAKLGGIKSAAEIMNFIDTQIEVELMESMRSVDEVLADRIQDLMFVFDNLIDVDDRGIQVLLREVQTDMLIIALKGADSGLQEKIFKNMSKRAAELLRDDLEAKGPVRISEVEAAQKEILTIARRLADDGEINLGSGDDMV</sequence>
<dbReference type="GO" id="GO:0071973">
    <property type="term" value="P:bacterial-type flagellum-dependent cell motility"/>
    <property type="evidence" value="ECO:0007669"/>
    <property type="project" value="InterPro"/>
</dbReference>
<dbReference type="AlphaFoldDB" id="W9UZR6"/>
<comment type="similarity">
    <text evidence="3 11">Belongs to the FliG family.</text>
</comment>
<dbReference type="PANTHER" id="PTHR30534:SF0">
    <property type="entry name" value="FLAGELLAR MOTOR SWITCH PROTEIN FLIG"/>
    <property type="match status" value="1"/>
</dbReference>
<evidence type="ECO:0000313" key="15">
    <source>
        <dbReference type="EMBL" id="EXJ09337.1"/>
    </source>
</evidence>
<keyword evidence="5 11" id="KW-1003">Cell membrane</keyword>
<evidence type="ECO:0000256" key="10">
    <source>
        <dbReference type="ARBA" id="ARBA00025598"/>
    </source>
</evidence>
<dbReference type="PANTHER" id="PTHR30534">
    <property type="entry name" value="FLAGELLAR MOTOR SWITCH PROTEIN FLIG"/>
    <property type="match status" value="1"/>
</dbReference>
<evidence type="ECO:0000256" key="11">
    <source>
        <dbReference type="PIRNR" id="PIRNR003161"/>
    </source>
</evidence>
<evidence type="ECO:0000256" key="6">
    <source>
        <dbReference type="ARBA" id="ARBA00022500"/>
    </source>
</evidence>
<evidence type="ECO:0000259" key="14">
    <source>
        <dbReference type="Pfam" id="PF14842"/>
    </source>
</evidence>
<keyword evidence="16" id="KW-1185">Reference proteome</keyword>
<dbReference type="FunFam" id="1.10.220.30:FF:000001">
    <property type="entry name" value="Flagellar motor switch protein FliG"/>
    <property type="match status" value="1"/>
</dbReference>
<keyword evidence="8 11" id="KW-0472">Membrane</keyword>
<dbReference type="InterPro" id="IPR023087">
    <property type="entry name" value="Flg_Motor_Flig_C"/>
</dbReference>
<keyword evidence="15" id="KW-0282">Flagellum</keyword>
<dbReference type="GO" id="GO:0003774">
    <property type="term" value="F:cytoskeletal motor activity"/>
    <property type="evidence" value="ECO:0007669"/>
    <property type="project" value="InterPro"/>
</dbReference>
<dbReference type="Pfam" id="PF01706">
    <property type="entry name" value="FliG_C"/>
    <property type="match status" value="1"/>
</dbReference>
<evidence type="ECO:0000256" key="8">
    <source>
        <dbReference type="ARBA" id="ARBA00023136"/>
    </source>
</evidence>
<evidence type="ECO:0000313" key="16">
    <source>
        <dbReference type="Proteomes" id="UP000019464"/>
    </source>
</evidence>
<dbReference type="PATRIC" id="fig|1229521.3.peg.3750"/>
<dbReference type="GO" id="GO:0006935">
    <property type="term" value="P:chemotaxis"/>
    <property type="evidence" value="ECO:0007669"/>
    <property type="project" value="UniProtKB-KW"/>
</dbReference>
<dbReference type="NCBIfam" id="TIGR00207">
    <property type="entry name" value="fliG"/>
    <property type="match status" value="1"/>
</dbReference>
<name>W9UZR6_9GAMM</name>
<feature type="domain" description="Flagellar motor switch protein FliG middle" evidence="13">
    <location>
        <begin position="115"/>
        <end position="185"/>
    </location>
</feature>
<dbReference type="Proteomes" id="UP000019464">
    <property type="component" value="Unassembled WGS sequence"/>
</dbReference>
<dbReference type="STRING" id="1229521.D791_03723"/>
<organism evidence="15 16">
    <name type="scientific">Nitrincola nitratireducens</name>
    <dbReference type="NCBI Taxonomy" id="1229521"/>
    <lineage>
        <taxon>Bacteria</taxon>
        <taxon>Pseudomonadati</taxon>
        <taxon>Pseudomonadota</taxon>
        <taxon>Gammaproteobacteria</taxon>
        <taxon>Oceanospirillales</taxon>
        <taxon>Oceanospirillaceae</taxon>
        <taxon>Nitrincola</taxon>
    </lineage>
</organism>
<proteinExistence type="inferred from homology"/>
<reference evidence="15 16" key="2">
    <citation type="journal article" date="2015" name="Syst. Appl. Microbiol.">
        <title>Nitrincola nitratireducens sp. nov. isolated from a haloalkaline crater lake.</title>
        <authorList>
            <person name="Singh A."/>
            <person name="Vaidya B."/>
            <person name="Tanuku N.R."/>
            <person name="Pinnaka A.K."/>
        </authorList>
    </citation>
    <scope>NUCLEOTIDE SEQUENCE [LARGE SCALE GENOMIC DNA]</scope>
    <source>
        <strain evidence="15 16">AK23</strain>
    </source>
</reference>
<keyword evidence="15" id="KW-0966">Cell projection</keyword>
<keyword evidence="6 11" id="KW-0145">Chemotaxis</keyword>
<dbReference type="InterPro" id="IPR000090">
    <property type="entry name" value="Flg_Motor_Flig"/>
</dbReference>
<dbReference type="InterPro" id="IPR011002">
    <property type="entry name" value="FliG_a-hlx"/>
</dbReference>
<dbReference type="InterPro" id="IPR028263">
    <property type="entry name" value="FliG_N"/>
</dbReference>
<dbReference type="RefSeq" id="WP_420329359.1">
    <property type="nucleotide sequence ID" value="NZ_AONB01000026.1"/>
</dbReference>
<evidence type="ECO:0000259" key="13">
    <source>
        <dbReference type="Pfam" id="PF14841"/>
    </source>
</evidence>
<comment type="caution">
    <text evidence="15">The sequence shown here is derived from an EMBL/GenBank/DDBJ whole genome shotgun (WGS) entry which is preliminary data.</text>
</comment>
<evidence type="ECO:0000256" key="5">
    <source>
        <dbReference type="ARBA" id="ARBA00022475"/>
    </source>
</evidence>
<evidence type="ECO:0000259" key="12">
    <source>
        <dbReference type="Pfam" id="PF01706"/>
    </source>
</evidence>
<comment type="subcellular location">
    <subcellularLocation>
        <location evidence="1 11">Bacterial flagellum basal body</location>
    </subcellularLocation>
    <subcellularLocation>
        <location evidence="2 11">Cell inner membrane</location>
        <topology evidence="2 11">Peripheral membrane protein</topology>
        <orientation evidence="2 11">Cytoplasmic side</orientation>
    </subcellularLocation>
</comment>
<evidence type="ECO:0000256" key="2">
    <source>
        <dbReference type="ARBA" id="ARBA00004515"/>
    </source>
</evidence>
<dbReference type="GO" id="GO:0009425">
    <property type="term" value="C:bacterial-type flagellum basal body"/>
    <property type="evidence" value="ECO:0007669"/>
    <property type="project" value="UniProtKB-SubCell"/>
</dbReference>
<evidence type="ECO:0000256" key="4">
    <source>
        <dbReference type="ARBA" id="ARBA00021870"/>
    </source>
</evidence>
<evidence type="ECO:0000256" key="3">
    <source>
        <dbReference type="ARBA" id="ARBA00010299"/>
    </source>
</evidence>
<dbReference type="EMBL" id="AONB01000026">
    <property type="protein sequence ID" value="EXJ09337.1"/>
    <property type="molecule type" value="Genomic_DNA"/>
</dbReference>
<evidence type="ECO:0000256" key="9">
    <source>
        <dbReference type="ARBA" id="ARBA00023143"/>
    </source>
</evidence>
<dbReference type="Pfam" id="PF14842">
    <property type="entry name" value="FliG_N"/>
    <property type="match status" value="1"/>
</dbReference>
<protein>
    <recommendedName>
        <fullName evidence="4 11">Flagellar motor switch protein FliG</fullName>
    </recommendedName>
</protein>
<feature type="domain" description="Flagellar motor switch protein FliG C-terminal" evidence="12">
    <location>
        <begin position="217"/>
        <end position="324"/>
    </location>
</feature>
<evidence type="ECO:0000256" key="1">
    <source>
        <dbReference type="ARBA" id="ARBA00004117"/>
    </source>
</evidence>